<evidence type="ECO:0000256" key="1">
    <source>
        <dbReference type="ARBA" id="ARBA00009497"/>
    </source>
</evidence>
<dbReference type="CDD" id="cd01043">
    <property type="entry name" value="DPS"/>
    <property type="match status" value="1"/>
</dbReference>
<dbReference type="InterPro" id="IPR012347">
    <property type="entry name" value="Ferritin-like"/>
</dbReference>
<comment type="similarity">
    <text evidence="1 2">Belongs to the Dps family.</text>
</comment>
<evidence type="ECO:0000313" key="4">
    <source>
        <dbReference type="EMBL" id="MFD0932299.1"/>
    </source>
</evidence>
<name>A0ABW3GPY6_9FLAO</name>
<dbReference type="Proteomes" id="UP001597049">
    <property type="component" value="Unassembled WGS sequence"/>
</dbReference>
<comment type="caution">
    <text evidence="4">The sequence shown here is derived from an EMBL/GenBank/DDBJ whole genome shotgun (WGS) entry which is preliminary data.</text>
</comment>
<evidence type="ECO:0000259" key="3">
    <source>
        <dbReference type="Pfam" id="PF00210"/>
    </source>
</evidence>
<dbReference type="InterPro" id="IPR009078">
    <property type="entry name" value="Ferritin-like_SF"/>
</dbReference>
<dbReference type="RefSeq" id="WP_379657623.1">
    <property type="nucleotide sequence ID" value="NZ_JBHTIV010000006.1"/>
</dbReference>
<accession>A0ABW3GPY6</accession>
<protein>
    <submittedName>
        <fullName evidence="4">Dps family protein</fullName>
    </submittedName>
</protein>
<dbReference type="InterPro" id="IPR008331">
    <property type="entry name" value="Ferritin_DPS_dom"/>
</dbReference>
<dbReference type="PIRSF" id="PIRSF005900">
    <property type="entry name" value="Dps"/>
    <property type="match status" value="1"/>
</dbReference>
<sequence>MSYLNLDKSKTKDTVKELNVLLADYHMYYQKLRNYHWNIIGHNFFDLHEQFEVMYDDAKLKVDEIAERILTLRFQPESNLSTYLKLSNVKESTTERTDVEMVEDLLHDHGVIINQMRNVVEVADKNGDEGTIDLIGAYIRELEKTSWMLDAWNMKLADKRNA</sequence>
<dbReference type="Gene3D" id="1.20.1260.10">
    <property type="match status" value="1"/>
</dbReference>
<feature type="domain" description="Ferritin/DPS" evidence="3">
    <location>
        <begin position="16"/>
        <end position="153"/>
    </location>
</feature>
<dbReference type="EMBL" id="JBHTIV010000006">
    <property type="protein sequence ID" value="MFD0932299.1"/>
    <property type="molecule type" value="Genomic_DNA"/>
</dbReference>
<keyword evidence="5" id="KW-1185">Reference proteome</keyword>
<dbReference type="InterPro" id="IPR002177">
    <property type="entry name" value="DPS_DNA-bd"/>
</dbReference>
<proteinExistence type="inferred from homology"/>
<gene>
    <name evidence="4" type="ORF">ACFQ0R_06735</name>
</gene>
<reference evidence="5" key="1">
    <citation type="journal article" date="2019" name="Int. J. Syst. Evol. Microbiol.">
        <title>The Global Catalogue of Microorganisms (GCM) 10K type strain sequencing project: providing services to taxonomists for standard genome sequencing and annotation.</title>
        <authorList>
            <consortium name="The Broad Institute Genomics Platform"/>
            <consortium name="The Broad Institute Genome Sequencing Center for Infectious Disease"/>
            <person name="Wu L."/>
            <person name="Ma J."/>
        </authorList>
    </citation>
    <scope>NUCLEOTIDE SEQUENCE [LARGE SCALE GENOMIC DNA]</scope>
    <source>
        <strain evidence="5">CCUG 56752</strain>
    </source>
</reference>
<evidence type="ECO:0000313" key="5">
    <source>
        <dbReference type="Proteomes" id="UP001597049"/>
    </source>
</evidence>
<evidence type="ECO:0000256" key="2">
    <source>
        <dbReference type="RuleBase" id="RU003875"/>
    </source>
</evidence>
<dbReference type="Pfam" id="PF00210">
    <property type="entry name" value="Ferritin"/>
    <property type="match status" value="1"/>
</dbReference>
<dbReference type="PANTHER" id="PTHR42932">
    <property type="entry name" value="GENERAL STRESS PROTEIN 20U"/>
    <property type="match status" value="1"/>
</dbReference>
<dbReference type="InterPro" id="IPR023188">
    <property type="entry name" value="DPS_DNA-bd_CS"/>
</dbReference>
<dbReference type="SUPFAM" id="SSF47240">
    <property type="entry name" value="Ferritin-like"/>
    <property type="match status" value="1"/>
</dbReference>
<dbReference type="PANTHER" id="PTHR42932:SF1">
    <property type="entry name" value="GENERAL STRESS PROTEIN 20U"/>
    <property type="match status" value="1"/>
</dbReference>
<organism evidence="4 5">
    <name type="scientific">Psychroflexus salinarum</name>
    <dbReference type="NCBI Taxonomy" id="546024"/>
    <lineage>
        <taxon>Bacteria</taxon>
        <taxon>Pseudomonadati</taxon>
        <taxon>Bacteroidota</taxon>
        <taxon>Flavobacteriia</taxon>
        <taxon>Flavobacteriales</taxon>
        <taxon>Flavobacteriaceae</taxon>
        <taxon>Psychroflexus</taxon>
    </lineage>
</organism>
<dbReference type="PROSITE" id="PS00818">
    <property type="entry name" value="DPS_1"/>
    <property type="match status" value="1"/>
</dbReference>
<dbReference type="PRINTS" id="PR01346">
    <property type="entry name" value="HELNAPAPROT"/>
</dbReference>